<evidence type="ECO:0000313" key="3">
    <source>
        <dbReference type="Proteomes" id="UP000230066"/>
    </source>
</evidence>
<feature type="region of interest" description="Disordered" evidence="1">
    <location>
        <begin position="1"/>
        <end position="61"/>
    </location>
</feature>
<feature type="region of interest" description="Disordered" evidence="1">
    <location>
        <begin position="103"/>
        <end position="154"/>
    </location>
</feature>
<feature type="region of interest" description="Disordered" evidence="1">
    <location>
        <begin position="249"/>
        <end position="362"/>
    </location>
</feature>
<organism evidence="2 3">
    <name type="scientific">Fasciola hepatica</name>
    <name type="common">Liver fluke</name>
    <dbReference type="NCBI Taxonomy" id="6192"/>
    <lineage>
        <taxon>Eukaryota</taxon>
        <taxon>Metazoa</taxon>
        <taxon>Spiralia</taxon>
        <taxon>Lophotrochozoa</taxon>
        <taxon>Platyhelminthes</taxon>
        <taxon>Trematoda</taxon>
        <taxon>Digenea</taxon>
        <taxon>Plagiorchiida</taxon>
        <taxon>Echinostomata</taxon>
        <taxon>Echinostomatoidea</taxon>
        <taxon>Fasciolidae</taxon>
        <taxon>Fasciola</taxon>
    </lineage>
</organism>
<feature type="compositionally biased region" description="Polar residues" evidence="1">
    <location>
        <begin position="14"/>
        <end position="27"/>
    </location>
</feature>
<proteinExistence type="predicted"/>
<sequence length="548" mass="60484">MEGRFNQAKMPNDPQRTSILGAAQTTPKLMRRSLNPRRPSSVRSLGYEPETRGKSIERGQNKALKYEATKQSANGEQYTRLLTRRKQYSQNKVPTLALDEVDLSTSTPNIPEQEDRPTGGLVPQTRYPAKREAHSSSTSPLYSLSSKESNQSPVVTRKGFNVNTQRPLSASPSKLTVTHSGVITRSRPRQINSAGSVDSMGPLRGVSNYSPGKFGFLTSNYSPVARSPLCTSSDGAALPLMPRNMHSISPAALSPSSAQSSTAMSPSSLVQQRSTESHESSVSMPSATSSGSGGLLLMLGRRKSGRFGSREMTRSAENRPVMEATENDSLRHEARPVQRRSSYEMATGKIEQPQRKQKSSSWKQAYKVLKEKRNALFGKTYKSAEETNELSDPVYHLLRCAAIPDHQPATCKCICHMQDFGSNMNILEMSAPINVLFSPTSKTRPPGQPHSHTKHRIAESKLPASLPSLYPDEEISPVPEPNCYPQESNTKKSYFSFPNILHRKHRSSGRHSQSASRAEEPKTQTFDSPQRTALPGRPQSKNPVFTFD</sequence>
<feature type="compositionally biased region" description="Polar residues" evidence="1">
    <location>
        <begin position="539"/>
        <end position="548"/>
    </location>
</feature>
<dbReference type="EMBL" id="JXXN02000338">
    <property type="protein sequence ID" value="THD27737.1"/>
    <property type="molecule type" value="Genomic_DNA"/>
</dbReference>
<protein>
    <submittedName>
        <fullName evidence="2">Uncharacterized protein</fullName>
    </submittedName>
</protein>
<gene>
    <name evidence="2" type="ORF">D915_001450</name>
</gene>
<name>A0A4E0RZ08_FASHE</name>
<evidence type="ECO:0000313" key="2">
    <source>
        <dbReference type="EMBL" id="THD27737.1"/>
    </source>
</evidence>
<feature type="compositionally biased region" description="Low complexity" evidence="1">
    <location>
        <begin position="135"/>
        <end position="149"/>
    </location>
</feature>
<dbReference type="AlphaFoldDB" id="A0A4E0RZ08"/>
<keyword evidence="3" id="KW-1185">Reference proteome</keyword>
<feature type="compositionally biased region" description="Basic and acidic residues" evidence="1">
    <location>
        <begin position="49"/>
        <end position="61"/>
    </location>
</feature>
<evidence type="ECO:0000256" key="1">
    <source>
        <dbReference type="SAM" id="MobiDB-lite"/>
    </source>
</evidence>
<feature type="compositionally biased region" description="Polar residues" evidence="1">
    <location>
        <begin position="269"/>
        <end position="288"/>
    </location>
</feature>
<accession>A0A4E0RZ08</accession>
<feature type="compositionally biased region" description="Basic and acidic residues" evidence="1">
    <location>
        <begin position="308"/>
        <end position="317"/>
    </location>
</feature>
<feature type="compositionally biased region" description="Low complexity" evidence="1">
    <location>
        <begin position="249"/>
        <end position="268"/>
    </location>
</feature>
<reference evidence="2" key="1">
    <citation type="submission" date="2019-03" db="EMBL/GenBank/DDBJ databases">
        <title>Improved annotation for the trematode Fasciola hepatica.</title>
        <authorList>
            <person name="Choi Y.-J."/>
            <person name="Martin J."/>
            <person name="Mitreva M."/>
        </authorList>
    </citation>
    <scope>NUCLEOTIDE SEQUENCE [LARGE SCALE GENOMIC DNA]</scope>
</reference>
<dbReference type="Proteomes" id="UP000230066">
    <property type="component" value="Unassembled WGS sequence"/>
</dbReference>
<comment type="caution">
    <text evidence="2">The sequence shown here is derived from an EMBL/GenBank/DDBJ whole genome shotgun (WGS) entry which is preliminary data.</text>
</comment>
<feature type="region of interest" description="Disordered" evidence="1">
    <location>
        <begin position="438"/>
        <end position="548"/>
    </location>
</feature>